<evidence type="ECO:0000256" key="1">
    <source>
        <dbReference type="ARBA" id="ARBA00007964"/>
    </source>
</evidence>
<dbReference type="PANTHER" id="PTHR21363:SF0">
    <property type="entry name" value="PREPHENATE DEHYDROGENASE [NADP(+)]"/>
    <property type="match status" value="1"/>
</dbReference>
<dbReference type="GO" id="GO:0008977">
    <property type="term" value="F:prephenate dehydrogenase (NAD+) activity"/>
    <property type="evidence" value="ECO:0007669"/>
    <property type="project" value="InterPro"/>
</dbReference>
<reference evidence="4" key="1">
    <citation type="journal article" date="2021" name="PeerJ">
        <title>Extensive microbial diversity within the chicken gut microbiome revealed by metagenomics and culture.</title>
        <authorList>
            <person name="Gilroy R."/>
            <person name="Ravi A."/>
            <person name="Getino M."/>
            <person name="Pursley I."/>
            <person name="Horton D.L."/>
            <person name="Alikhan N.F."/>
            <person name="Baker D."/>
            <person name="Gharbi K."/>
            <person name="Hall N."/>
            <person name="Watson M."/>
            <person name="Adriaenssens E.M."/>
            <person name="Foster-Nyarko E."/>
            <person name="Jarju S."/>
            <person name="Secka A."/>
            <person name="Antonio M."/>
            <person name="Oren A."/>
            <person name="Chaudhuri R.R."/>
            <person name="La Ragione R."/>
            <person name="Hildebrand F."/>
            <person name="Pallen M.J."/>
        </authorList>
    </citation>
    <scope>NUCLEOTIDE SEQUENCE</scope>
    <source>
        <strain evidence="4">CHK186-1790</strain>
    </source>
</reference>
<dbReference type="EMBL" id="DWWJ01000094">
    <property type="protein sequence ID" value="HJC40929.1"/>
    <property type="molecule type" value="Genomic_DNA"/>
</dbReference>
<comment type="caution">
    <text evidence="4">The sequence shown here is derived from an EMBL/GenBank/DDBJ whole genome shotgun (WGS) entry which is preliminary data.</text>
</comment>
<accession>A0A9D2P1H1</accession>
<dbReference type="InterPro" id="IPR050812">
    <property type="entry name" value="Preph/Arog_dehydrog"/>
</dbReference>
<feature type="domain" description="Prephenate/arogenate dehydrogenase" evidence="3">
    <location>
        <begin position="3"/>
        <end position="91"/>
    </location>
</feature>
<name>A0A9D2P1H1_9FIRM</name>
<dbReference type="InterPro" id="IPR003099">
    <property type="entry name" value="Prephen_DH"/>
</dbReference>
<dbReference type="AlphaFoldDB" id="A0A9D2P1H1"/>
<gene>
    <name evidence="4" type="ORF">H9701_05180</name>
</gene>
<dbReference type="GO" id="GO:0004665">
    <property type="term" value="F:prephenate dehydrogenase (NADP+) activity"/>
    <property type="evidence" value="ECO:0007669"/>
    <property type="project" value="InterPro"/>
</dbReference>
<dbReference type="PANTHER" id="PTHR21363">
    <property type="entry name" value="PREPHENATE DEHYDROGENASE"/>
    <property type="match status" value="1"/>
</dbReference>
<dbReference type="Gene3D" id="3.40.50.720">
    <property type="entry name" value="NAD(P)-binding Rossmann-like Domain"/>
    <property type="match status" value="1"/>
</dbReference>
<dbReference type="GO" id="GO:0070403">
    <property type="term" value="F:NAD+ binding"/>
    <property type="evidence" value="ECO:0007669"/>
    <property type="project" value="TreeGrafter"/>
</dbReference>
<reference evidence="4" key="2">
    <citation type="submission" date="2021-04" db="EMBL/GenBank/DDBJ databases">
        <authorList>
            <person name="Gilroy R."/>
        </authorList>
    </citation>
    <scope>NUCLEOTIDE SEQUENCE</scope>
    <source>
        <strain evidence="4">CHK186-1790</strain>
    </source>
</reference>
<evidence type="ECO:0000313" key="5">
    <source>
        <dbReference type="Proteomes" id="UP000823882"/>
    </source>
</evidence>
<comment type="similarity">
    <text evidence="1">Belongs to the prephenate/arogenate dehydrogenase family.</text>
</comment>
<dbReference type="InterPro" id="IPR028939">
    <property type="entry name" value="P5C_Rdtase_cat_N"/>
</dbReference>
<feature type="non-terminal residue" evidence="4">
    <location>
        <position position="91"/>
    </location>
</feature>
<proteinExistence type="inferred from homology"/>
<dbReference type="GO" id="GO:0006571">
    <property type="term" value="P:tyrosine biosynthetic process"/>
    <property type="evidence" value="ECO:0007669"/>
    <property type="project" value="InterPro"/>
</dbReference>
<evidence type="ECO:0000313" key="4">
    <source>
        <dbReference type="EMBL" id="HJC40929.1"/>
    </source>
</evidence>
<keyword evidence="2" id="KW-0560">Oxidoreductase</keyword>
<sequence>MKKQIAIVGLGLIGGSLAMALRGFEDYEIVGVDRDGATLDFARAHAAADRVTEDAGAAIRTADVVVLCLHPRGIVDFLSAHRDHFKAGALV</sequence>
<dbReference type="Pfam" id="PF03807">
    <property type="entry name" value="F420_oxidored"/>
    <property type="match status" value="1"/>
</dbReference>
<protein>
    <submittedName>
        <fullName evidence="4">NAD(P)-binding domain-containing protein</fullName>
    </submittedName>
</protein>
<dbReference type="PROSITE" id="PS51176">
    <property type="entry name" value="PDH_ADH"/>
    <property type="match status" value="1"/>
</dbReference>
<dbReference type="Proteomes" id="UP000823882">
    <property type="component" value="Unassembled WGS sequence"/>
</dbReference>
<dbReference type="InterPro" id="IPR036291">
    <property type="entry name" value="NAD(P)-bd_dom_sf"/>
</dbReference>
<organism evidence="4 5">
    <name type="scientific">Candidatus Intestinimonas pullistercoris</name>
    <dbReference type="NCBI Taxonomy" id="2838623"/>
    <lineage>
        <taxon>Bacteria</taxon>
        <taxon>Bacillati</taxon>
        <taxon>Bacillota</taxon>
        <taxon>Clostridia</taxon>
        <taxon>Eubacteriales</taxon>
        <taxon>Intestinimonas</taxon>
    </lineage>
</organism>
<evidence type="ECO:0000259" key="3">
    <source>
        <dbReference type="PROSITE" id="PS51176"/>
    </source>
</evidence>
<evidence type="ECO:0000256" key="2">
    <source>
        <dbReference type="ARBA" id="ARBA00023002"/>
    </source>
</evidence>
<dbReference type="SUPFAM" id="SSF51735">
    <property type="entry name" value="NAD(P)-binding Rossmann-fold domains"/>
    <property type="match status" value="1"/>
</dbReference>